<evidence type="ECO:0000313" key="1">
    <source>
        <dbReference type="EMBL" id="JAD15377.1"/>
    </source>
</evidence>
<accession>A0A0A8XUI1</accession>
<protein>
    <submittedName>
        <fullName evidence="1">Uncharacterized protein</fullName>
    </submittedName>
</protein>
<dbReference type="EMBL" id="GBRH01282518">
    <property type="protein sequence ID" value="JAD15377.1"/>
    <property type="molecule type" value="Transcribed_RNA"/>
</dbReference>
<reference evidence="1" key="1">
    <citation type="submission" date="2014-09" db="EMBL/GenBank/DDBJ databases">
        <authorList>
            <person name="Magalhaes I.L.F."/>
            <person name="Oliveira U."/>
            <person name="Santos F.R."/>
            <person name="Vidigal T.H.D.A."/>
            <person name="Brescovit A.D."/>
            <person name="Santos A.J."/>
        </authorList>
    </citation>
    <scope>NUCLEOTIDE SEQUENCE</scope>
    <source>
        <tissue evidence="1">Shoot tissue taken approximately 20 cm above the soil surface</tissue>
    </source>
</reference>
<organism evidence="1">
    <name type="scientific">Arundo donax</name>
    <name type="common">Giant reed</name>
    <name type="synonym">Donax arundinaceus</name>
    <dbReference type="NCBI Taxonomy" id="35708"/>
    <lineage>
        <taxon>Eukaryota</taxon>
        <taxon>Viridiplantae</taxon>
        <taxon>Streptophyta</taxon>
        <taxon>Embryophyta</taxon>
        <taxon>Tracheophyta</taxon>
        <taxon>Spermatophyta</taxon>
        <taxon>Magnoliopsida</taxon>
        <taxon>Liliopsida</taxon>
        <taxon>Poales</taxon>
        <taxon>Poaceae</taxon>
        <taxon>PACMAD clade</taxon>
        <taxon>Arundinoideae</taxon>
        <taxon>Arundineae</taxon>
        <taxon>Arundo</taxon>
    </lineage>
</organism>
<dbReference type="AlphaFoldDB" id="A0A0A8XUI1"/>
<reference evidence="1" key="2">
    <citation type="journal article" date="2015" name="Data Brief">
        <title>Shoot transcriptome of the giant reed, Arundo donax.</title>
        <authorList>
            <person name="Barrero R.A."/>
            <person name="Guerrero F.D."/>
            <person name="Moolhuijzen P."/>
            <person name="Goolsby J.A."/>
            <person name="Tidwell J."/>
            <person name="Bellgard S.E."/>
            <person name="Bellgard M.I."/>
        </authorList>
    </citation>
    <scope>NUCLEOTIDE SEQUENCE</scope>
    <source>
        <tissue evidence="1">Shoot tissue taken approximately 20 cm above the soil surface</tissue>
    </source>
</reference>
<sequence>MIDTCCDLKFLSIHYYLLLLDHKIIAMQSQKKFILALSSVHNQ</sequence>
<name>A0A0A8XUI1_ARUDO</name>
<proteinExistence type="predicted"/>